<gene>
    <name evidence="4" type="ORF">PHJA_001527100</name>
</gene>
<evidence type="ECO:0000256" key="2">
    <source>
        <dbReference type="ARBA" id="ARBA00022723"/>
    </source>
</evidence>
<dbReference type="OrthoDB" id="1703717at2759"/>
<evidence type="ECO:0000256" key="1">
    <source>
        <dbReference type="ARBA" id="ARBA00001968"/>
    </source>
</evidence>
<dbReference type="AlphaFoldDB" id="A0A830C9Y0"/>
<comment type="caution">
    <text evidence="4">The sequence shown here is derived from an EMBL/GenBank/DDBJ whole genome shotgun (WGS) entry which is preliminary data.</text>
</comment>
<dbReference type="GO" id="GO:0046872">
    <property type="term" value="F:metal ion binding"/>
    <property type="evidence" value="ECO:0007669"/>
    <property type="project" value="UniProtKB-KW"/>
</dbReference>
<comment type="cofactor">
    <cofactor evidence="1">
        <name>a divalent metal cation</name>
        <dbReference type="ChEBI" id="CHEBI:60240"/>
    </cofactor>
</comment>
<dbReference type="Proteomes" id="UP000653305">
    <property type="component" value="Unassembled WGS sequence"/>
</dbReference>
<keyword evidence="2" id="KW-0479">Metal-binding</keyword>
<reference evidence="4" key="1">
    <citation type="submission" date="2020-07" db="EMBL/GenBank/DDBJ databases">
        <title>Ethylene signaling mediates host invasion by parasitic plants.</title>
        <authorList>
            <person name="Yoshida S."/>
        </authorList>
    </citation>
    <scope>NUCLEOTIDE SEQUENCE</scope>
    <source>
        <strain evidence="4">Okayama</strain>
    </source>
</reference>
<name>A0A830C9Y0_9LAMI</name>
<evidence type="ECO:0000313" key="4">
    <source>
        <dbReference type="EMBL" id="GFP93828.1"/>
    </source>
</evidence>
<proteinExistence type="predicted"/>
<dbReference type="InterPro" id="IPR027806">
    <property type="entry name" value="HARBI1_dom"/>
</dbReference>
<organism evidence="4 5">
    <name type="scientific">Phtheirospermum japonicum</name>
    <dbReference type="NCBI Taxonomy" id="374723"/>
    <lineage>
        <taxon>Eukaryota</taxon>
        <taxon>Viridiplantae</taxon>
        <taxon>Streptophyta</taxon>
        <taxon>Embryophyta</taxon>
        <taxon>Tracheophyta</taxon>
        <taxon>Spermatophyta</taxon>
        <taxon>Magnoliopsida</taxon>
        <taxon>eudicotyledons</taxon>
        <taxon>Gunneridae</taxon>
        <taxon>Pentapetalae</taxon>
        <taxon>asterids</taxon>
        <taxon>lamiids</taxon>
        <taxon>Lamiales</taxon>
        <taxon>Orobanchaceae</taxon>
        <taxon>Orobanchaceae incertae sedis</taxon>
        <taxon>Phtheirospermum</taxon>
    </lineage>
</organism>
<sequence length="108" mass="12545">MQHTYNEKVEEAQGVAKEAFMQLKARWICLRKRMEMKLQDLSGVLGACCVLHNICEMRNEELGPEMRFQMFDDEVVPENCVRSDIAMHARDQIAHELLHHNLVGTSFL</sequence>
<dbReference type="EMBL" id="BMAC01000327">
    <property type="protein sequence ID" value="GFP93828.1"/>
    <property type="molecule type" value="Genomic_DNA"/>
</dbReference>
<keyword evidence="5" id="KW-1185">Reference proteome</keyword>
<feature type="domain" description="DDE Tnp4" evidence="3">
    <location>
        <begin position="2"/>
        <end position="53"/>
    </location>
</feature>
<accession>A0A830C9Y0</accession>
<evidence type="ECO:0000259" key="3">
    <source>
        <dbReference type="Pfam" id="PF13359"/>
    </source>
</evidence>
<dbReference type="Pfam" id="PF13359">
    <property type="entry name" value="DDE_Tnp_4"/>
    <property type="match status" value="1"/>
</dbReference>
<evidence type="ECO:0000313" key="5">
    <source>
        <dbReference type="Proteomes" id="UP000653305"/>
    </source>
</evidence>
<protein>
    <recommendedName>
        <fullName evidence="3">DDE Tnp4 domain-containing protein</fullName>
    </recommendedName>
</protein>